<name>A0A827Y955_ECOLX</name>
<dbReference type="PANTHER" id="PTHR12302">
    <property type="entry name" value="EBNA2 BINDING PROTEIN P100"/>
    <property type="match status" value="1"/>
</dbReference>
<reference evidence="4 5" key="1">
    <citation type="submission" date="2019-04" db="EMBL/GenBank/DDBJ databases">
        <authorList>
            <consortium name="NARMS: The National Antimicrobial Resistance Monitoring System"/>
        </authorList>
    </citation>
    <scope>NUCLEOTIDE SEQUENCE [LARGE SCALE GENOMIC DNA]</scope>
    <source>
        <strain evidence="4 5">FSIS11919500</strain>
    </source>
</reference>
<accession>A0A827Y955</accession>
<evidence type="ECO:0000256" key="3">
    <source>
        <dbReference type="ARBA" id="ARBA00022801"/>
    </source>
</evidence>
<dbReference type="Proteomes" id="UP000531916">
    <property type="component" value="Unassembled WGS sequence"/>
</dbReference>
<comment type="caution">
    <text evidence="4">The sequence shown here is derived from an EMBL/GenBank/DDBJ whole genome shotgun (WGS) entry which is preliminary data.</text>
</comment>
<keyword evidence="3" id="KW-0378">Hydrolase</keyword>
<dbReference type="CDD" id="cd00175">
    <property type="entry name" value="SNc"/>
    <property type="match status" value="1"/>
</dbReference>
<dbReference type="PROSITE" id="PS50830">
    <property type="entry name" value="TNASE_3"/>
    <property type="match status" value="1"/>
</dbReference>
<dbReference type="InterPro" id="IPR002071">
    <property type="entry name" value="Thermonucl_AS"/>
</dbReference>
<evidence type="ECO:0000256" key="1">
    <source>
        <dbReference type="ARBA" id="ARBA00022722"/>
    </source>
</evidence>
<gene>
    <name evidence="4" type="ORF">E5H86_27030</name>
</gene>
<dbReference type="EMBL" id="AASEPP010000089">
    <property type="protein sequence ID" value="EFC2249353.1"/>
    <property type="molecule type" value="Genomic_DNA"/>
</dbReference>
<dbReference type="SMART" id="SM00318">
    <property type="entry name" value="SNc"/>
    <property type="match status" value="1"/>
</dbReference>
<dbReference type="SUPFAM" id="SSF50199">
    <property type="entry name" value="Staphylococcal nuclease"/>
    <property type="match status" value="1"/>
</dbReference>
<dbReference type="GO" id="GO:0004519">
    <property type="term" value="F:endonuclease activity"/>
    <property type="evidence" value="ECO:0007669"/>
    <property type="project" value="UniProtKB-KW"/>
</dbReference>
<dbReference type="AlphaFoldDB" id="A0A827Y955"/>
<evidence type="ECO:0000313" key="4">
    <source>
        <dbReference type="EMBL" id="EFC2249353.1"/>
    </source>
</evidence>
<dbReference type="PROSITE" id="PS01123">
    <property type="entry name" value="TNASE_1"/>
    <property type="match status" value="1"/>
</dbReference>
<dbReference type="PANTHER" id="PTHR12302:SF3">
    <property type="entry name" value="SERINE_THREONINE-PROTEIN KINASE 31"/>
    <property type="match status" value="1"/>
</dbReference>
<keyword evidence="2 4" id="KW-0255">Endonuclease</keyword>
<dbReference type="InterPro" id="IPR035437">
    <property type="entry name" value="SNase_OB-fold_sf"/>
</dbReference>
<protein>
    <submittedName>
        <fullName evidence="4">Endonuclease</fullName>
    </submittedName>
</protein>
<proteinExistence type="predicted"/>
<evidence type="ECO:0000313" key="5">
    <source>
        <dbReference type="Proteomes" id="UP000531916"/>
    </source>
</evidence>
<dbReference type="GO" id="GO:0016787">
    <property type="term" value="F:hydrolase activity"/>
    <property type="evidence" value="ECO:0007669"/>
    <property type="project" value="UniProtKB-KW"/>
</dbReference>
<dbReference type="PROSITE" id="PS01284">
    <property type="entry name" value="TNASE_2"/>
    <property type="match status" value="1"/>
</dbReference>
<dbReference type="InterPro" id="IPR016071">
    <property type="entry name" value="Staphylococal_nuclease_OB-fold"/>
</dbReference>
<dbReference type="Pfam" id="PF00565">
    <property type="entry name" value="SNase"/>
    <property type="match status" value="1"/>
</dbReference>
<dbReference type="Gene3D" id="2.40.50.90">
    <property type="match status" value="1"/>
</dbReference>
<evidence type="ECO:0000256" key="2">
    <source>
        <dbReference type="ARBA" id="ARBA00022759"/>
    </source>
</evidence>
<dbReference type="RefSeq" id="WP_105477608.1">
    <property type="nucleotide sequence ID" value="NZ_CAJSGR010000030.1"/>
</dbReference>
<sequence length="153" mass="17784">MRKYIPLVLFIFSWSVLSADIHGRVVRVLDGDTIEVMASREAVRVRLVNIDAPEKKQNYGRWSTDMMKSLVAGKTVTVTYFQRDRYGRILGQVYAPDGMNINQFMVRAGAAWVYEQYNTDPVLPVLQNEARQQKRGLWSDADPVPPWIWRHRK</sequence>
<organism evidence="4 5">
    <name type="scientific">Escherichia coli</name>
    <dbReference type="NCBI Taxonomy" id="562"/>
    <lineage>
        <taxon>Bacteria</taxon>
        <taxon>Pseudomonadati</taxon>
        <taxon>Pseudomonadota</taxon>
        <taxon>Gammaproteobacteria</taxon>
        <taxon>Enterobacterales</taxon>
        <taxon>Enterobacteriaceae</taxon>
        <taxon>Escherichia</taxon>
    </lineage>
</organism>
<keyword evidence="1" id="KW-0540">Nuclease</keyword>
<dbReference type="GO" id="GO:0003676">
    <property type="term" value="F:nucleic acid binding"/>
    <property type="evidence" value="ECO:0007669"/>
    <property type="project" value="InterPro"/>
</dbReference>